<dbReference type="Pfam" id="PF04024">
    <property type="entry name" value="PspC"/>
    <property type="match status" value="1"/>
</dbReference>
<name>C0GI58_DETAL</name>
<dbReference type="STRING" id="555088.DealDRAFT_2167"/>
<feature type="domain" description="Phage shock protein PspC N-terminal" evidence="7">
    <location>
        <begin position="4"/>
        <end position="62"/>
    </location>
</feature>
<accession>C0GI58</accession>
<proteinExistence type="predicted"/>
<evidence type="ECO:0000313" key="8">
    <source>
        <dbReference type="EMBL" id="EEG76906.1"/>
    </source>
</evidence>
<dbReference type="GO" id="GO:0005886">
    <property type="term" value="C:plasma membrane"/>
    <property type="evidence" value="ECO:0007669"/>
    <property type="project" value="UniProtKB-SubCell"/>
</dbReference>
<organism evidence="8 9">
    <name type="scientific">Dethiobacter alkaliphilus AHT 1</name>
    <dbReference type="NCBI Taxonomy" id="555088"/>
    <lineage>
        <taxon>Bacteria</taxon>
        <taxon>Bacillati</taxon>
        <taxon>Bacillota</taxon>
        <taxon>Dethiobacteria</taxon>
        <taxon>Dethiobacterales</taxon>
        <taxon>Dethiobacteraceae</taxon>
        <taxon>Dethiobacter</taxon>
    </lineage>
</organism>
<keyword evidence="2" id="KW-1003">Cell membrane</keyword>
<keyword evidence="3 6" id="KW-0812">Transmembrane</keyword>
<evidence type="ECO:0000256" key="3">
    <source>
        <dbReference type="ARBA" id="ARBA00022692"/>
    </source>
</evidence>
<protein>
    <submittedName>
        <fullName evidence="8">Phage shock protein C, PspC</fullName>
    </submittedName>
</protein>
<keyword evidence="5 6" id="KW-0472">Membrane</keyword>
<reference evidence="8 9" key="1">
    <citation type="submission" date="2009-02" db="EMBL/GenBank/DDBJ databases">
        <title>Sequencing of the draft genome and assembly of Dethiobacter alkaliphilus AHT 1.</title>
        <authorList>
            <consortium name="US DOE Joint Genome Institute (JGI-PGF)"/>
            <person name="Lucas S."/>
            <person name="Copeland A."/>
            <person name="Lapidus A."/>
            <person name="Glavina del Rio T."/>
            <person name="Dalin E."/>
            <person name="Tice H."/>
            <person name="Bruce D."/>
            <person name="Goodwin L."/>
            <person name="Pitluck S."/>
            <person name="Larimer F."/>
            <person name="Land M.L."/>
            <person name="Hauser L."/>
            <person name="Muyzer G."/>
        </authorList>
    </citation>
    <scope>NUCLEOTIDE SEQUENCE [LARGE SCALE GENOMIC DNA]</scope>
    <source>
        <strain evidence="8 9">AHT 1</strain>
    </source>
</reference>
<keyword evidence="4 6" id="KW-1133">Transmembrane helix</keyword>
<evidence type="ECO:0000313" key="9">
    <source>
        <dbReference type="Proteomes" id="UP000006443"/>
    </source>
</evidence>
<evidence type="ECO:0000256" key="5">
    <source>
        <dbReference type="ARBA" id="ARBA00023136"/>
    </source>
</evidence>
<dbReference type="OrthoDB" id="9815286at2"/>
<evidence type="ECO:0000256" key="4">
    <source>
        <dbReference type="ARBA" id="ARBA00022989"/>
    </source>
</evidence>
<dbReference type="InterPro" id="IPR007168">
    <property type="entry name" value="Phageshock_PspC_N"/>
</dbReference>
<dbReference type="RefSeq" id="WP_008517315.1">
    <property type="nucleotide sequence ID" value="NZ_ACJM01000011.1"/>
</dbReference>
<dbReference type="PANTHER" id="PTHR33885">
    <property type="entry name" value="PHAGE SHOCK PROTEIN C"/>
    <property type="match status" value="1"/>
</dbReference>
<dbReference type="EMBL" id="ACJM01000011">
    <property type="protein sequence ID" value="EEG76906.1"/>
    <property type="molecule type" value="Genomic_DNA"/>
</dbReference>
<evidence type="ECO:0000256" key="6">
    <source>
        <dbReference type="SAM" id="Phobius"/>
    </source>
</evidence>
<evidence type="ECO:0000259" key="7">
    <source>
        <dbReference type="Pfam" id="PF04024"/>
    </source>
</evidence>
<evidence type="ECO:0000256" key="1">
    <source>
        <dbReference type="ARBA" id="ARBA00004162"/>
    </source>
</evidence>
<comment type="subcellular location">
    <subcellularLocation>
        <location evidence="1">Cell membrane</location>
        <topology evidence="1">Single-pass membrane protein</topology>
    </subcellularLocation>
</comment>
<dbReference type="eggNOG" id="COG1983">
    <property type="taxonomic scope" value="Bacteria"/>
</dbReference>
<dbReference type="Proteomes" id="UP000006443">
    <property type="component" value="Unassembled WGS sequence"/>
</dbReference>
<dbReference type="InterPro" id="IPR052027">
    <property type="entry name" value="PspC"/>
</dbReference>
<keyword evidence="9" id="KW-1185">Reference proteome</keyword>
<gene>
    <name evidence="8" type="ORF">DealDRAFT_2167</name>
</gene>
<evidence type="ECO:0000256" key="2">
    <source>
        <dbReference type="ARBA" id="ARBA00022475"/>
    </source>
</evidence>
<dbReference type="PANTHER" id="PTHR33885:SF3">
    <property type="entry name" value="PHAGE SHOCK PROTEIN C"/>
    <property type="match status" value="1"/>
</dbReference>
<comment type="caution">
    <text evidence="8">The sequence shown here is derived from an EMBL/GenBank/DDBJ whole genome shotgun (WGS) entry which is preliminary data.</text>
</comment>
<feature type="transmembrane region" description="Helical" evidence="6">
    <location>
        <begin position="35"/>
        <end position="60"/>
    </location>
</feature>
<dbReference type="AlphaFoldDB" id="C0GI58"/>
<sequence>MTTKKLYRSRHNRMLSGVCGGIGEYFDLDPTLIRLGWVVFSVFSAGFGGLLAYIICALIIPEQPA</sequence>